<accession>A0A0P1LZ27</accession>
<dbReference type="InterPro" id="IPR045741">
    <property type="entry name" value="PorV"/>
</dbReference>
<reference evidence="2 3" key="1">
    <citation type="submission" date="2015-11" db="EMBL/GenBank/DDBJ databases">
        <authorList>
            <person name="Zhang Y."/>
            <person name="Guo Z."/>
        </authorList>
    </citation>
    <scope>NUCLEOTIDE SEQUENCE [LARGE SCALE GENOMIC DNA]</scope>
    <source>
        <strain evidence="2">JGI-4</strain>
    </source>
</reference>
<gene>
    <name evidence="2" type="ORF">JGI4_01303</name>
</gene>
<protein>
    <submittedName>
        <fullName evidence="2">Uncharacterized protein family (UPF0164)</fullName>
    </submittedName>
</protein>
<accession>A0A0P1MSB2</accession>
<dbReference type="Proteomes" id="UP000182011">
    <property type="component" value="Unassembled WGS sequence"/>
</dbReference>
<feature type="domain" description="Type IX secretion system protein PorV" evidence="1">
    <location>
        <begin position="29"/>
        <end position="166"/>
    </location>
</feature>
<dbReference type="Pfam" id="PF19572">
    <property type="entry name" value="PorV"/>
    <property type="match status" value="1"/>
</dbReference>
<accession>A0A0N7N036</accession>
<dbReference type="NCBIfam" id="NF033709">
    <property type="entry name" value="PorV_fam"/>
    <property type="match status" value="1"/>
</dbReference>
<evidence type="ECO:0000313" key="3">
    <source>
        <dbReference type="Proteomes" id="UP000182011"/>
    </source>
</evidence>
<proteinExistence type="predicted"/>
<dbReference type="OrthoDB" id="9808507at2"/>
<accession>A0A0S4N2T5</accession>
<sequence length="345" mass="38300">MKRLILFLLISLSFALEVVFAQRFVSNVSKVATTAAPFLEIPVGGRATGMGASFVAVANDASAIYWNPGGISRFDRIEAIFQYTSWIADIKFGFIGVAIPVGNIGTVGASLTTLTVPDMEVRTVERPEGTGEYFNATDFAIGLTYARSLTDRFSIGFNFKYIQQRIWHMSAWGVALDVGTLFKTDFLGGMMIGATISNFGTSMRMYGRDARVFYDPDPNKYGNNDRIPAMLETESWQLPLNFQFGLSAYVFKTENNKLLISTDAVTPSDNYQYLNLGAEYSFKDLFFLRIGNQMLFLKDADGGLSLGVGLRTKIPFSKTVVKFDYSFNDYGRLKGVHTVVLGIEY</sequence>
<accession>A0A0N7MZ62</accession>
<dbReference type="RefSeq" id="WP_047133198.1">
    <property type="nucleotide sequence ID" value="NZ_CZVJ01000003.1"/>
</dbReference>
<name>A0A0P1MSB2_9BACT</name>
<accession>A0A0P1M2K9</accession>
<accession>A0A0P1LCH5</accession>
<dbReference type="AlphaFoldDB" id="A0A0P1MSB2"/>
<dbReference type="Gene3D" id="2.40.160.60">
    <property type="entry name" value="Outer membrane protein transport protein (OMPP1/FadL/TodX)"/>
    <property type="match status" value="1"/>
</dbReference>
<accession>A0A0P1MIB9</accession>
<dbReference type="SUPFAM" id="SSF56935">
    <property type="entry name" value="Porins"/>
    <property type="match status" value="1"/>
</dbReference>
<dbReference type="STRING" id="1633631.GCA_001442925_01298"/>
<dbReference type="EMBL" id="FAOP01000005">
    <property type="protein sequence ID" value="CUU05610.1"/>
    <property type="molecule type" value="Genomic_DNA"/>
</dbReference>
<organism evidence="2 3">
    <name type="scientific">Candidatus Kryptonium thompsonii</name>
    <dbReference type="NCBI Taxonomy" id="1633631"/>
    <lineage>
        <taxon>Bacteria</taxon>
        <taxon>Pseudomonadati</taxon>
        <taxon>Candidatus Kryptoniota</taxon>
        <taxon>Candidatus Kryptonium</taxon>
    </lineage>
</organism>
<evidence type="ECO:0000313" key="2">
    <source>
        <dbReference type="EMBL" id="CUU05610.1"/>
    </source>
</evidence>
<evidence type="ECO:0000259" key="1">
    <source>
        <dbReference type="Pfam" id="PF19572"/>
    </source>
</evidence>